<comment type="similarity">
    <text evidence="2 9">Belongs to the pyrimidine 5'-nucleotidase family.</text>
</comment>
<comment type="subcellular location">
    <subcellularLocation>
        <location evidence="9">Cytoplasm</location>
    </subcellularLocation>
</comment>
<dbReference type="WBParaSite" id="TCONS_00005921.p1">
    <property type="protein sequence ID" value="TCONS_00005921.p1"/>
    <property type="gene ID" value="XLOC_004129"/>
</dbReference>
<dbReference type="GO" id="GO:0000166">
    <property type="term" value="F:nucleotide binding"/>
    <property type="evidence" value="ECO:0007669"/>
    <property type="project" value="UniProtKB-KW"/>
</dbReference>
<dbReference type="NCBIfam" id="TIGR01544">
    <property type="entry name" value="HAD-SF-IE"/>
    <property type="match status" value="1"/>
</dbReference>
<evidence type="ECO:0000256" key="9">
    <source>
        <dbReference type="RuleBase" id="RU361276"/>
    </source>
</evidence>
<keyword evidence="5 9" id="KW-0547">Nucleotide-binding</keyword>
<dbReference type="Proteomes" id="UP000035681">
    <property type="component" value="Unplaced"/>
</dbReference>
<evidence type="ECO:0000256" key="8">
    <source>
        <dbReference type="ARBA" id="ARBA00023080"/>
    </source>
</evidence>
<dbReference type="GO" id="GO:0005737">
    <property type="term" value="C:cytoplasm"/>
    <property type="evidence" value="ECO:0007669"/>
    <property type="project" value="UniProtKB-SubCell"/>
</dbReference>
<keyword evidence="8 9" id="KW-0546">Nucleotide metabolism</keyword>
<accession>A0A0K0DUX1</accession>
<dbReference type="FunFam" id="1.10.150.340:FF:000001">
    <property type="entry name" value="Cytosolic 5-nucleotidase 3-like"/>
    <property type="match status" value="1"/>
</dbReference>
<keyword evidence="10" id="KW-1185">Reference proteome</keyword>
<evidence type="ECO:0000256" key="6">
    <source>
        <dbReference type="ARBA" id="ARBA00022801"/>
    </source>
</evidence>
<dbReference type="Pfam" id="PF05822">
    <property type="entry name" value="UMPH-1"/>
    <property type="match status" value="1"/>
</dbReference>
<keyword evidence="7" id="KW-0460">Magnesium</keyword>
<protein>
    <recommendedName>
        <fullName evidence="3 9">5'-nucleotidase</fullName>
        <ecNumber evidence="3 9">3.1.3.5</ecNumber>
    </recommendedName>
</protein>
<evidence type="ECO:0000256" key="5">
    <source>
        <dbReference type="ARBA" id="ARBA00022741"/>
    </source>
</evidence>
<evidence type="ECO:0000313" key="11">
    <source>
        <dbReference type="WBParaSite" id="SSTP_0000103800.1"/>
    </source>
</evidence>
<dbReference type="STRING" id="6248.A0A0K0DUX1"/>
<dbReference type="SUPFAM" id="SSF56784">
    <property type="entry name" value="HAD-like"/>
    <property type="match status" value="1"/>
</dbReference>
<dbReference type="Gene3D" id="3.40.50.1000">
    <property type="entry name" value="HAD superfamily/HAD-like"/>
    <property type="match status" value="1"/>
</dbReference>
<name>A0A0K0DUX1_STRER</name>
<keyword evidence="4" id="KW-0479">Metal-binding</keyword>
<keyword evidence="6 9" id="KW-0378">Hydrolase</keyword>
<dbReference type="InterPro" id="IPR036412">
    <property type="entry name" value="HAD-like_sf"/>
</dbReference>
<sequence>MDFLINNSKIYIKNKEYVSRIINALSESGPKNLTIISDFDYTISRFCDDNGNQNLTTHQLFKKGTEISNPNLGPKLVKYYDKYFPIEFSNNLSIEEKIPYMEKWWNLSHSAIIEEQLNYDFIVNIVKSNNIQYRYKFCELVKLLDYLNIPFVIFSAGIGDVIDIYLRKKLELIEENIYIISNSMIFNDDKVCVGFSEPLIHTYSKNSSVIKENNPLLNVVKNRENVLLMGDSLGDIHMEVNSKRKGNTLKIGFLNFDKSNLLQKYMNYYDIVCVDDQTMEVPFYITKIIENGVYVDEF</sequence>
<dbReference type="GO" id="GO:0009117">
    <property type="term" value="P:nucleotide metabolic process"/>
    <property type="evidence" value="ECO:0007669"/>
    <property type="project" value="UniProtKB-KW"/>
</dbReference>
<dbReference type="EC" id="3.1.3.5" evidence="3 9"/>
<evidence type="ECO:0000256" key="3">
    <source>
        <dbReference type="ARBA" id="ARBA00012643"/>
    </source>
</evidence>
<keyword evidence="9" id="KW-0963">Cytoplasm</keyword>
<dbReference type="SFLD" id="SFLDG01128">
    <property type="entry name" value="C1.4:_5'-Nucleotidase_Like"/>
    <property type="match status" value="1"/>
</dbReference>
<dbReference type="GO" id="GO:0008253">
    <property type="term" value="F:5'-nucleotidase activity"/>
    <property type="evidence" value="ECO:0007669"/>
    <property type="project" value="UniProtKB-EC"/>
</dbReference>
<dbReference type="GO" id="GO:0000287">
    <property type="term" value="F:magnesium ion binding"/>
    <property type="evidence" value="ECO:0007669"/>
    <property type="project" value="InterPro"/>
</dbReference>
<dbReference type="SFLD" id="SFLDS00003">
    <property type="entry name" value="Haloacid_Dehalogenase"/>
    <property type="match status" value="1"/>
</dbReference>
<reference evidence="11" key="1">
    <citation type="submission" date="2015-08" db="UniProtKB">
        <authorList>
            <consortium name="WormBaseParasite"/>
        </authorList>
    </citation>
    <scope>IDENTIFICATION</scope>
</reference>
<organism evidence="11">
    <name type="scientific">Strongyloides stercoralis</name>
    <name type="common">Threadworm</name>
    <dbReference type="NCBI Taxonomy" id="6248"/>
    <lineage>
        <taxon>Eukaryota</taxon>
        <taxon>Metazoa</taxon>
        <taxon>Ecdysozoa</taxon>
        <taxon>Nematoda</taxon>
        <taxon>Chromadorea</taxon>
        <taxon>Rhabditida</taxon>
        <taxon>Tylenchina</taxon>
        <taxon>Panagrolaimomorpha</taxon>
        <taxon>Strongyloidoidea</taxon>
        <taxon>Strongyloididae</taxon>
        <taxon>Strongyloides</taxon>
    </lineage>
</organism>
<dbReference type="InterPro" id="IPR023214">
    <property type="entry name" value="HAD_sf"/>
</dbReference>
<proteinExistence type="inferred from homology"/>
<dbReference type="PANTHER" id="PTHR13045:SF0">
    <property type="entry name" value="7-METHYLGUANOSINE PHOSPHATE-SPECIFIC 5'-NUCLEOTIDASE"/>
    <property type="match status" value="1"/>
</dbReference>
<evidence type="ECO:0000256" key="4">
    <source>
        <dbReference type="ARBA" id="ARBA00022723"/>
    </source>
</evidence>
<evidence type="ECO:0000256" key="7">
    <source>
        <dbReference type="ARBA" id="ARBA00022842"/>
    </source>
</evidence>
<evidence type="ECO:0000256" key="2">
    <source>
        <dbReference type="ARBA" id="ARBA00008389"/>
    </source>
</evidence>
<dbReference type="PANTHER" id="PTHR13045">
    <property type="entry name" value="5'-NUCLEOTIDASE"/>
    <property type="match status" value="1"/>
</dbReference>
<dbReference type="Gene3D" id="1.10.150.340">
    <property type="entry name" value="Pyrimidine 5'-nucleotidase (UMPH-1), N-terminal domain"/>
    <property type="match status" value="1"/>
</dbReference>
<dbReference type="WBParaSite" id="SSTP_0000103800.1">
    <property type="protein sequence ID" value="SSTP_0000103800.1"/>
    <property type="gene ID" value="SSTP_0000103800"/>
</dbReference>
<evidence type="ECO:0000313" key="10">
    <source>
        <dbReference type="Proteomes" id="UP000035681"/>
    </source>
</evidence>
<comment type="catalytic activity">
    <reaction evidence="1 9">
        <text>a ribonucleoside 5'-phosphate + H2O = a ribonucleoside + phosphate</text>
        <dbReference type="Rhea" id="RHEA:12484"/>
        <dbReference type="ChEBI" id="CHEBI:15377"/>
        <dbReference type="ChEBI" id="CHEBI:18254"/>
        <dbReference type="ChEBI" id="CHEBI:43474"/>
        <dbReference type="ChEBI" id="CHEBI:58043"/>
        <dbReference type="EC" id="3.1.3.5"/>
    </reaction>
</comment>
<dbReference type="AlphaFoldDB" id="A0A0K0DUX1"/>
<evidence type="ECO:0000256" key="1">
    <source>
        <dbReference type="ARBA" id="ARBA00000815"/>
    </source>
</evidence>
<dbReference type="InterPro" id="IPR006434">
    <property type="entry name" value="Pyrimidine_nucleotidase_eu"/>
</dbReference>